<dbReference type="PROSITE" id="PS51257">
    <property type="entry name" value="PROKAR_LIPOPROTEIN"/>
    <property type="match status" value="1"/>
</dbReference>
<protein>
    <submittedName>
        <fullName evidence="1">Uncharacterized protein</fullName>
    </submittedName>
</protein>
<dbReference type="EMBL" id="JAHHHN010000005">
    <property type="protein sequence ID" value="MBW4561759.1"/>
    <property type="molecule type" value="Genomic_DNA"/>
</dbReference>
<dbReference type="Proteomes" id="UP000715781">
    <property type="component" value="Unassembled WGS sequence"/>
</dbReference>
<sequence>MSTSLKDTLTGSQKNRTYKELSLYPNPLFVACFELGEWHFSHPKISKIAGEAFWSKIDIDYNLLVTHLRKMVHQIEKEFLNFSIKYFGQNYS</sequence>
<organism evidence="1 2">
    <name type="scientific">Mojavia pulchra JT2-VF2</name>
    <dbReference type="NCBI Taxonomy" id="287848"/>
    <lineage>
        <taxon>Bacteria</taxon>
        <taxon>Bacillati</taxon>
        <taxon>Cyanobacteriota</taxon>
        <taxon>Cyanophyceae</taxon>
        <taxon>Nostocales</taxon>
        <taxon>Nostocaceae</taxon>
    </lineage>
</organism>
<evidence type="ECO:0000313" key="1">
    <source>
        <dbReference type="EMBL" id="MBW4561759.1"/>
    </source>
</evidence>
<accession>A0A951PWS6</accession>
<reference evidence="1" key="2">
    <citation type="journal article" date="2022" name="Microbiol. Resour. Announc.">
        <title>Metagenome Sequencing to Explore Phylogenomics of Terrestrial Cyanobacteria.</title>
        <authorList>
            <person name="Ward R.D."/>
            <person name="Stajich J.E."/>
            <person name="Johansen J.R."/>
            <person name="Huntemann M."/>
            <person name="Clum A."/>
            <person name="Foster B."/>
            <person name="Foster B."/>
            <person name="Roux S."/>
            <person name="Palaniappan K."/>
            <person name="Varghese N."/>
            <person name="Mukherjee S."/>
            <person name="Reddy T.B.K."/>
            <person name="Daum C."/>
            <person name="Copeland A."/>
            <person name="Chen I.A."/>
            <person name="Ivanova N.N."/>
            <person name="Kyrpides N.C."/>
            <person name="Shapiro N."/>
            <person name="Eloe-Fadrosh E.A."/>
            <person name="Pietrasiak N."/>
        </authorList>
    </citation>
    <scope>NUCLEOTIDE SEQUENCE</scope>
    <source>
        <strain evidence="1">JT2-VF2</strain>
    </source>
</reference>
<evidence type="ECO:0000313" key="2">
    <source>
        <dbReference type="Proteomes" id="UP000715781"/>
    </source>
</evidence>
<comment type="caution">
    <text evidence="1">The sequence shown here is derived from an EMBL/GenBank/DDBJ whole genome shotgun (WGS) entry which is preliminary data.</text>
</comment>
<reference evidence="1" key="1">
    <citation type="submission" date="2021-05" db="EMBL/GenBank/DDBJ databases">
        <authorList>
            <person name="Pietrasiak N."/>
            <person name="Ward R."/>
            <person name="Stajich J.E."/>
            <person name="Kurbessoian T."/>
        </authorList>
    </citation>
    <scope>NUCLEOTIDE SEQUENCE</scope>
    <source>
        <strain evidence="1">JT2-VF2</strain>
    </source>
</reference>
<proteinExistence type="predicted"/>
<dbReference type="AlphaFoldDB" id="A0A951PWS6"/>
<name>A0A951PWS6_9NOST</name>
<gene>
    <name evidence="1" type="ORF">KME32_11495</name>
</gene>